<sequence>MHGRGCRKRGRQEAVYTPRRVDPEEVKGVTTLWCQFSCVEYGYSPKGKVDHKRRRRVAKEGVGQGLKGPVKPCQKASNTKKQAEKNLTPPLTTSIEPSAHPASRDSVAHAMPKIGTGMSVDAKATMEPKKKNSGRHVTCSCGATAGQSTGSDKTVPESSQVKKPPMASPNNDHYSAVESPEQQDKSGNDSNDSIIEVMALEGKQTCYCSNVQESGNSTGGWKQNGKRSRKMKEVKVVVTNRDDKLPSTDSHHQIKTCRKVPSLAVFRVTAMQIDKGPKAKLFHENKVEAQKTISNTFSCDIHSLPDKPTLCWKDPGATLMLSNYRESSQPLGDNAWLPPLPNPVLAKTDVPRIGPWLEYCNMHCDRQGEDFSKHADKFNEEGYCCINQLLRDHMSEEKLSNWLNIGKGTANLLIQYATEDMELVNTGRFSMVG</sequence>
<comment type="caution">
    <text evidence="1">The sequence shown here is derived from an EMBL/GenBank/DDBJ whole genome shotgun (WGS) entry which is preliminary data.</text>
</comment>
<reference evidence="1" key="1">
    <citation type="submission" date="2021-03" db="EMBL/GenBank/DDBJ databases">
        <title>Evolutionary priming and transition to the ectomycorrhizal habit in an iconic lineage of mushroom-forming fungi: is preadaptation a requirement?</title>
        <authorList>
            <consortium name="DOE Joint Genome Institute"/>
            <person name="Looney B.P."/>
            <person name="Miyauchi S."/>
            <person name="Morin E."/>
            <person name="Drula E."/>
            <person name="Courty P.E."/>
            <person name="Chicoki N."/>
            <person name="Fauchery L."/>
            <person name="Kohler A."/>
            <person name="Kuo A."/>
            <person name="LaButti K."/>
            <person name="Pangilinan J."/>
            <person name="Lipzen A."/>
            <person name="Riley R."/>
            <person name="Andreopoulos W."/>
            <person name="He G."/>
            <person name="Johnson J."/>
            <person name="Barry K.W."/>
            <person name="Grigoriev I.V."/>
            <person name="Nagy L."/>
            <person name="Hibbett D."/>
            <person name="Henrissat B."/>
            <person name="Matheny P.B."/>
            <person name="Labbe J."/>
            <person name="Martin A.F."/>
        </authorList>
    </citation>
    <scope>NUCLEOTIDE SEQUENCE</scope>
    <source>
        <strain evidence="1">BPL698</strain>
    </source>
</reference>
<dbReference type="Proteomes" id="UP001207468">
    <property type="component" value="Unassembled WGS sequence"/>
</dbReference>
<accession>A0ACC0TZK0</accession>
<evidence type="ECO:0000313" key="1">
    <source>
        <dbReference type="EMBL" id="KAI9453641.1"/>
    </source>
</evidence>
<name>A0ACC0TZK0_9AGAM</name>
<dbReference type="EMBL" id="JAGFNK010000295">
    <property type="protein sequence ID" value="KAI9453641.1"/>
    <property type="molecule type" value="Genomic_DNA"/>
</dbReference>
<evidence type="ECO:0000313" key="2">
    <source>
        <dbReference type="Proteomes" id="UP001207468"/>
    </source>
</evidence>
<keyword evidence="2" id="KW-1185">Reference proteome</keyword>
<organism evidence="1 2">
    <name type="scientific">Russula earlei</name>
    <dbReference type="NCBI Taxonomy" id="71964"/>
    <lineage>
        <taxon>Eukaryota</taxon>
        <taxon>Fungi</taxon>
        <taxon>Dikarya</taxon>
        <taxon>Basidiomycota</taxon>
        <taxon>Agaricomycotina</taxon>
        <taxon>Agaricomycetes</taxon>
        <taxon>Russulales</taxon>
        <taxon>Russulaceae</taxon>
        <taxon>Russula</taxon>
    </lineage>
</organism>
<protein>
    <submittedName>
        <fullName evidence="1">Uncharacterized protein</fullName>
    </submittedName>
</protein>
<gene>
    <name evidence="1" type="ORF">F5148DRAFT_1151908</name>
</gene>
<proteinExistence type="predicted"/>